<protein>
    <submittedName>
        <fullName evidence="2">Uncharacterized protein</fullName>
    </submittedName>
</protein>
<reference evidence="3" key="1">
    <citation type="journal article" date="2019" name="Int. J. Syst. Evol. Microbiol.">
        <title>The Global Catalogue of Microorganisms (GCM) 10K type strain sequencing project: providing services to taxonomists for standard genome sequencing and annotation.</title>
        <authorList>
            <consortium name="The Broad Institute Genomics Platform"/>
            <consortium name="The Broad Institute Genome Sequencing Center for Infectious Disease"/>
            <person name="Wu L."/>
            <person name="Ma J."/>
        </authorList>
    </citation>
    <scope>NUCLEOTIDE SEQUENCE [LARGE SCALE GENOMIC DNA]</scope>
    <source>
        <strain evidence="3">KCTC 33575</strain>
    </source>
</reference>
<keyword evidence="1" id="KW-0812">Transmembrane</keyword>
<name>A0ABW5WRN1_9STAP</name>
<comment type="caution">
    <text evidence="2">The sequence shown here is derived from an EMBL/GenBank/DDBJ whole genome shotgun (WGS) entry which is preliminary data.</text>
</comment>
<gene>
    <name evidence="2" type="ORF">ACFSX4_01725</name>
</gene>
<proteinExistence type="predicted"/>
<dbReference type="RefSeq" id="WP_377770927.1">
    <property type="nucleotide sequence ID" value="NZ_JBHUOQ010000001.1"/>
</dbReference>
<evidence type="ECO:0000313" key="3">
    <source>
        <dbReference type="Proteomes" id="UP001597519"/>
    </source>
</evidence>
<keyword evidence="1" id="KW-1133">Transmembrane helix</keyword>
<organism evidence="2 3">
    <name type="scientific">Corticicoccus populi</name>
    <dbReference type="NCBI Taxonomy" id="1812821"/>
    <lineage>
        <taxon>Bacteria</taxon>
        <taxon>Bacillati</taxon>
        <taxon>Bacillota</taxon>
        <taxon>Bacilli</taxon>
        <taxon>Bacillales</taxon>
        <taxon>Staphylococcaceae</taxon>
        <taxon>Corticicoccus</taxon>
    </lineage>
</organism>
<evidence type="ECO:0000256" key="1">
    <source>
        <dbReference type="SAM" id="Phobius"/>
    </source>
</evidence>
<keyword evidence="3" id="KW-1185">Reference proteome</keyword>
<keyword evidence="1" id="KW-0472">Membrane</keyword>
<dbReference type="EMBL" id="JBHUOQ010000001">
    <property type="protein sequence ID" value="MFD2829167.1"/>
    <property type="molecule type" value="Genomic_DNA"/>
</dbReference>
<feature type="transmembrane region" description="Helical" evidence="1">
    <location>
        <begin position="58"/>
        <end position="76"/>
    </location>
</feature>
<feature type="transmembrane region" description="Helical" evidence="1">
    <location>
        <begin position="7"/>
        <end position="26"/>
    </location>
</feature>
<dbReference type="Proteomes" id="UP001597519">
    <property type="component" value="Unassembled WGS sequence"/>
</dbReference>
<accession>A0ABW5WRN1</accession>
<sequence>MKRKIERFISTYFIIFAMLYLTQRYSSFDMHPLIIIIIGAVLLFITVTVLMQRLLKPNIFTVSVIVFTLFIMLTSLL</sequence>
<feature type="transmembrane region" description="Helical" evidence="1">
    <location>
        <begin position="32"/>
        <end position="51"/>
    </location>
</feature>
<evidence type="ECO:0000313" key="2">
    <source>
        <dbReference type="EMBL" id="MFD2829167.1"/>
    </source>
</evidence>